<dbReference type="Pfam" id="PF07992">
    <property type="entry name" value="Pyr_redox_2"/>
    <property type="match status" value="1"/>
</dbReference>
<evidence type="ECO:0000256" key="8">
    <source>
        <dbReference type="SAM" id="MobiDB-lite"/>
    </source>
</evidence>
<keyword evidence="9" id="KW-0812">Transmembrane</keyword>
<comment type="similarity">
    <text evidence="1">Belongs to the NADH dehydrogenase family.</text>
</comment>
<evidence type="ECO:0000256" key="9">
    <source>
        <dbReference type="SAM" id="Phobius"/>
    </source>
</evidence>
<evidence type="ECO:0000256" key="2">
    <source>
        <dbReference type="ARBA" id="ARBA00012637"/>
    </source>
</evidence>
<dbReference type="PANTHER" id="PTHR43706">
    <property type="entry name" value="NADH DEHYDROGENASE"/>
    <property type="match status" value="1"/>
</dbReference>
<dbReference type="RefSeq" id="WP_188493003.1">
    <property type="nucleotide sequence ID" value="NZ_BMCS01000003.1"/>
</dbReference>
<dbReference type="InterPro" id="IPR023753">
    <property type="entry name" value="FAD/NAD-binding_dom"/>
</dbReference>
<evidence type="ECO:0000256" key="1">
    <source>
        <dbReference type="ARBA" id="ARBA00005272"/>
    </source>
</evidence>
<evidence type="ECO:0000259" key="10">
    <source>
        <dbReference type="Pfam" id="PF07992"/>
    </source>
</evidence>
<comment type="caution">
    <text evidence="11">The sequence shown here is derived from an EMBL/GenBank/DDBJ whole genome shotgun (WGS) entry which is preliminary data.</text>
</comment>
<dbReference type="PANTHER" id="PTHR43706:SF47">
    <property type="entry name" value="EXTERNAL NADH-UBIQUINONE OXIDOREDUCTASE 1, MITOCHONDRIAL-RELATED"/>
    <property type="match status" value="1"/>
</dbReference>
<feature type="domain" description="FAD/NAD(P)-binding" evidence="10">
    <location>
        <begin position="13"/>
        <end position="337"/>
    </location>
</feature>
<dbReference type="PRINTS" id="PR00411">
    <property type="entry name" value="PNDRDTASEI"/>
</dbReference>
<organism evidence="11 12">
    <name type="scientific">Williamsia phyllosphaerae</name>
    <dbReference type="NCBI Taxonomy" id="885042"/>
    <lineage>
        <taxon>Bacteria</taxon>
        <taxon>Bacillati</taxon>
        <taxon>Actinomycetota</taxon>
        <taxon>Actinomycetes</taxon>
        <taxon>Mycobacteriales</taxon>
        <taxon>Nocardiaceae</taxon>
        <taxon>Williamsia</taxon>
    </lineage>
</organism>
<feature type="transmembrane region" description="Helical" evidence="9">
    <location>
        <begin position="393"/>
        <end position="410"/>
    </location>
</feature>
<dbReference type="PRINTS" id="PR00368">
    <property type="entry name" value="FADPNR"/>
</dbReference>
<evidence type="ECO:0000256" key="3">
    <source>
        <dbReference type="ARBA" id="ARBA00022630"/>
    </source>
</evidence>
<comment type="catalytic activity">
    <reaction evidence="7">
        <text>a quinone + NADH + H(+) = a quinol + NAD(+)</text>
        <dbReference type="Rhea" id="RHEA:46160"/>
        <dbReference type="ChEBI" id="CHEBI:15378"/>
        <dbReference type="ChEBI" id="CHEBI:24646"/>
        <dbReference type="ChEBI" id="CHEBI:57540"/>
        <dbReference type="ChEBI" id="CHEBI:57945"/>
        <dbReference type="ChEBI" id="CHEBI:132124"/>
        <dbReference type="EC" id="1.6.5.9"/>
    </reaction>
</comment>
<name>A0ABQ1V8C9_9NOCA</name>
<reference evidence="12" key="1">
    <citation type="journal article" date="2019" name="Int. J. Syst. Evol. Microbiol.">
        <title>The Global Catalogue of Microorganisms (GCM) 10K type strain sequencing project: providing services to taxonomists for standard genome sequencing and annotation.</title>
        <authorList>
            <consortium name="The Broad Institute Genomics Platform"/>
            <consortium name="The Broad Institute Genome Sequencing Center for Infectious Disease"/>
            <person name="Wu L."/>
            <person name="Ma J."/>
        </authorList>
    </citation>
    <scope>NUCLEOTIDE SEQUENCE [LARGE SCALE GENOMIC DNA]</scope>
    <source>
        <strain evidence="12">CCM 7855</strain>
    </source>
</reference>
<dbReference type="SUPFAM" id="SSF51905">
    <property type="entry name" value="FAD/NAD(P)-binding domain"/>
    <property type="match status" value="1"/>
</dbReference>
<dbReference type="InterPro" id="IPR036188">
    <property type="entry name" value="FAD/NAD-bd_sf"/>
</dbReference>
<evidence type="ECO:0000313" key="11">
    <source>
        <dbReference type="EMBL" id="GGF43731.1"/>
    </source>
</evidence>
<dbReference type="InterPro" id="IPR045024">
    <property type="entry name" value="NDH-2"/>
</dbReference>
<evidence type="ECO:0000256" key="6">
    <source>
        <dbReference type="ARBA" id="ARBA00023027"/>
    </source>
</evidence>
<keyword evidence="4" id="KW-0274">FAD</keyword>
<dbReference type="EMBL" id="BMCS01000003">
    <property type="protein sequence ID" value="GGF43731.1"/>
    <property type="molecule type" value="Genomic_DNA"/>
</dbReference>
<evidence type="ECO:0000313" key="12">
    <source>
        <dbReference type="Proteomes" id="UP000632454"/>
    </source>
</evidence>
<keyword evidence="5" id="KW-0560">Oxidoreductase</keyword>
<feature type="compositionally biased region" description="Basic and acidic residues" evidence="8">
    <location>
        <begin position="492"/>
        <end position="510"/>
    </location>
</feature>
<keyword evidence="9" id="KW-0472">Membrane</keyword>
<evidence type="ECO:0000256" key="4">
    <source>
        <dbReference type="ARBA" id="ARBA00022827"/>
    </source>
</evidence>
<gene>
    <name evidence="11" type="ORF">GCM10007298_44330</name>
</gene>
<feature type="region of interest" description="Disordered" evidence="8">
    <location>
        <begin position="452"/>
        <end position="510"/>
    </location>
</feature>
<dbReference type="EC" id="1.6.5.9" evidence="2"/>
<keyword evidence="9" id="KW-1133">Transmembrane helix</keyword>
<keyword evidence="6" id="KW-0520">NAD</keyword>
<feature type="compositionally biased region" description="Low complexity" evidence="8">
    <location>
        <begin position="464"/>
        <end position="480"/>
    </location>
</feature>
<proteinExistence type="inferred from homology"/>
<evidence type="ECO:0000256" key="5">
    <source>
        <dbReference type="ARBA" id="ARBA00023002"/>
    </source>
</evidence>
<keyword evidence="3" id="KW-0285">Flavoprotein</keyword>
<protein>
    <recommendedName>
        <fullName evidence="2">NADH:ubiquinone reductase (non-electrogenic)</fullName>
        <ecNumber evidence="2">1.6.5.9</ecNumber>
    </recommendedName>
</protein>
<evidence type="ECO:0000256" key="7">
    <source>
        <dbReference type="ARBA" id="ARBA00047599"/>
    </source>
</evidence>
<keyword evidence="12" id="KW-1185">Reference proteome</keyword>
<accession>A0ABQ1V8C9</accession>
<dbReference type="Gene3D" id="3.50.50.100">
    <property type="match status" value="1"/>
</dbReference>
<dbReference type="Proteomes" id="UP000632454">
    <property type="component" value="Unassembled WGS sequence"/>
</dbReference>
<sequence length="510" mass="54883">MSLNRLDGQHPHRVVVIGSGFGGLFGTQRLKKADVDVTLIARTTHHLFQPMLYQVATGIVSEGEIAPATRVILRNQDNAQVLLGDVESIDLERKVVRSRLLTRITETPFDSLIIAAGAAQSYFGNDQFAEFAPGMKTIDDALELRGRILGAFEQAELSEDPDERARLLTFVVVGAGPTGVELAGQIAEMSDKTLKDTFRNIDPTSARVILLDAAPAVLPPMGEKLGTKAAKRLEGMGVEIQLNAMVVDLDYNGLTVKDKDGTTRRIESQCKVWSAGVAASPLGKQLAEQSGVELDRAGRVKVQPDLSIPGHPNVFVVGDMMSIDDVPGMAQGAIQGGRYAADAIKASLSGQKPEERSPFKYHDKGSMATVSRFSAVMSVPIPFTSKRFETEGFFAWLGWLALHLVYIVGFRSRLSTIIDWTVSFTTRSRSQLTVTEQQVYARTAMDHLHHLESENKTSESSGIPAAAAPTPPAATSTPPSEDSEVQGTTDSKAAEDTGTKGKQPAEADAG</sequence>